<evidence type="ECO:0000313" key="1">
    <source>
        <dbReference type="EMBL" id="RCI10794.1"/>
    </source>
</evidence>
<dbReference type="Proteomes" id="UP000253664">
    <property type="component" value="Unassembled WGS sequence"/>
</dbReference>
<reference evidence="1 2" key="1">
    <citation type="journal article" date="2015" name="BMC Genomics">
        <title>Insights from the genome of Ophiocordyceps polyrhachis-furcata to pathogenicity and host specificity in insect fungi.</title>
        <authorList>
            <person name="Wichadakul D."/>
            <person name="Kobmoo N."/>
            <person name="Ingsriswang S."/>
            <person name="Tangphatsornruang S."/>
            <person name="Chantasingh D."/>
            <person name="Luangsa-ard J.J."/>
            <person name="Eurwilaichitr L."/>
        </authorList>
    </citation>
    <scope>NUCLEOTIDE SEQUENCE [LARGE SCALE GENOMIC DNA]</scope>
    <source>
        <strain evidence="1 2">BCC 54312</strain>
    </source>
</reference>
<comment type="caution">
    <text evidence="1">The sequence shown here is derived from an EMBL/GenBank/DDBJ whole genome shotgun (WGS) entry which is preliminary data.</text>
</comment>
<proteinExistence type="predicted"/>
<name>A0A367L8Q2_9HYPO</name>
<dbReference type="AlphaFoldDB" id="A0A367L8Q2"/>
<organism evidence="1 2">
    <name type="scientific">Ophiocordyceps polyrhachis-furcata BCC 54312</name>
    <dbReference type="NCBI Taxonomy" id="1330021"/>
    <lineage>
        <taxon>Eukaryota</taxon>
        <taxon>Fungi</taxon>
        <taxon>Dikarya</taxon>
        <taxon>Ascomycota</taxon>
        <taxon>Pezizomycotina</taxon>
        <taxon>Sordariomycetes</taxon>
        <taxon>Hypocreomycetidae</taxon>
        <taxon>Hypocreales</taxon>
        <taxon>Ophiocordycipitaceae</taxon>
        <taxon>Ophiocordyceps</taxon>
    </lineage>
</organism>
<accession>A0A367L8Q2</accession>
<feature type="non-terminal residue" evidence="1">
    <location>
        <position position="1"/>
    </location>
</feature>
<evidence type="ECO:0000313" key="2">
    <source>
        <dbReference type="Proteomes" id="UP000253664"/>
    </source>
</evidence>
<sequence>DCTYRGHSGRVIAVIAGVMGSDRSDQSDRHVQVFLQITDLLMVTYRYVRVLQVGTLKYLEKYLYF</sequence>
<keyword evidence="2" id="KW-1185">Reference proteome</keyword>
<gene>
    <name evidence="1" type="ORF">L249_5427</name>
</gene>
<dbReference type="EMBL" id="LKCN02000011">
    <property type="protein sequence ID" value="RCI10794.1"/>
    <property type="molecule type" value="Genomic_DNA"/>
</dbReference>
<protein>
    <submittedName>
        <fullName evidence="1">Uncharacterized protein</fullName>
    </submittedName>
</protein>